<dbReference type="InterPro" id="IPR025363">
    <property type="entry name" value="DUF4267"/>
</dbReference>
<sequence>MPSSSLSTPSQVLPNAAAVFSLMLSGTGISQLVRPESALELWRFPPAVPCSTSSSTASAAGTPPGVTATAKNQKGDLVHGLIRREAMRNVALGLVGLATWYRGDRRLLGCVLLCGCFTAFSDGLISRAVVGGEELRHWAFLPFMLSTAAGLLGWLG</sequence>
<proteinExistence type="predicted"/>
<accession>A0AAW0R7C9</accession>
<dbReference type="AlphaFoldDB" id="A0AAW0R7C9"/>
<keyword evidence="2" id="KW-1185">Reference proteome</keyword>
<name>A0AAW0R7C9_9PEZI</name>
<organism evidence="1 2">
    <name type="scientific">Apiospora kogelbergensis</name>
    <dbReference type="NCBI Taxonomy" id="1337665"/>
    <lineage>
        <taxon>Eukaryota</taxon>
        <taxon>Fungi</taxon>
        <taxon>Dikarya</taxon>
        <taxon>Ascomycota</taxon>
        <taxon>Pezizomycotina</taxon>
        <taxon>Sordariomycetes</taxon>
        <taxon>Xylariomycetidae</taxon>
        <taxon>Amphisphaeriales</taxon>
        <taxon>Apiosporaceae</taxon>
        <taxon>Apiospora</taxon>
    </lineage>
</organism>
<dbReference type="Pfam" id="PF14087">
    <property type="entry name" value="DUF4267"/>
    <property type="match status" value="1"/>
</dbReference>
<evidence type="ECO:0000313" key="2">
    <source>
        <dbReference type="Proteomes" id="UP001392437"/>
    </source>
</evidence>
<protein>
    <submittedName>
        <fullName evidence="1">Uncharacterized protein</fullName>
    </submittedName>
</protein>
<gene>
    <name evidence="1" type="ORF">PG999_002139</name>
</gene>
<comment type="caution">
    <text evidence="1">The sequence shown here is derived from an EMBL/GenBank/DDBJ whole genome shotgun (WGS) entry which is preliminary data.</text>
</comment>
<evidence type="ECO:0000313" key="1">
    <source>
        <dbReference type="EMBL" id="KAK8129759.1"/>
    </source>
</evidence>
<dbReference type="Proteomes" id="UP001392437">
    <property type="component" value="Unassembled WGS sequence"/>
</dbReference>
<reference evidence="1 2" key="1">
    <citation type="submission" date="2023-01" db="EMBL/GenBank/DDBJ databases">
        <title>Analysis of 21 Apiospora genomes using comparative genomics revels a genus with tremendous synthesis potential of carbohydrate active enzymes and secondary metabolites.</title>
        <authorList>
            <person name="Sorensen T."/>
        </authorList>
    </citation>
    <scope>NUCLEOTIDE SEQUENCE [LARGE SCALE GENOMIC DNA]</scope>
    <source>
        <strain evidence="1 2">CBS 117206</strain>
    </source>
</reference>
<dbReference type="EMBL" id="JAQQWP010000002">
    <property type="protein sequence ID" value="KAK8129759.1"/>
    <property type="molecule type" value="Genomic_DNA"/>
</dbReference>